<evidence type="ECO:0000256" key="1">
    <source>
        <dbReference type="ARBA" id="ARBA00005622"/>
    </source>
</evidence>
<comment type="similarity">
    <text evidence="1">Belongs to the esterase D family.</text>
</comment>
<dbReference type="PANTHER" id="PTHR40841:SF2">
    <property type="entry name" value="SIDEROPHORE-DEGRADING ESTERASE (EUROFUNG)"/>
    <property type="match status" value="1"/>
</dbReference>
<dbReference type="PANTHER" id="PTHR40841">
    <property type="entry name" value="SIDEROPHORE TRIACETYLFUSARININE C ESTERASE"/>
    <property type="match status" value="1"/>
</dbReference>
<proteinExistence type="inferred from homology"/>
<name>A0A9X2ESB3_9GAMM</name>
<evidence type="ECO:0000313" key="3">
    <source>
        <dbReference type="EMBL" id="MCO1334713.1"/>
    </source>
</evidence>
<evidence type="ECO:0000313" key="4">
    <source>
        <dbReference type="Proteomes" id="UP001139028"/>
    </source>
</evidence>
<keyword evidence="4" id="KW-1185">Reference proteome</keyword>
<evidence type="ECO:0000256" key="2">
    <source>
        <dbReference type="ARBA" id="ARBA00022801"/>
    </source>
</evidence>
<dbReference type="AlphaFoldDB" id="A0A9X2ESB3"/>
<accession>A0A9X2ESB3</accession>
<dbReference type="Gene3D" id="3.40.50.1820">
    <property type="entry name" value="alpha/beta hydrolase"/>
    <property type="match status" value="1"/>
</dbReference>
<dbReference type="GO" id="GO:0016788">
    <property type="term" value="F:hydrolase activity, acting on ester bonds"/>
    <property type="evidence" value="ECO:0007669"/>
    <property type="project" value="TreeGrafter"/>
</dbReference>
<comment type="caution">
    <text evidence="3">The sequence shown here is derived from an EMBL/GenBank/DDBJ whole genome shotgun (WGS) entry which is preliminary data.</text>
</comment>
<gene>
    <name evidence="3" type="ORF">MO867_10210</name>
</gene>
<dbReference type="SUPFAM" id="SSF53474">
    <property type="entry name" value="alpha/beta-Hydrolases"/>
    <property type="match status" value="1"/>
</dbReference>
<dbReference type="Pfam" id="PF00756">
    <property type="entry name" value="Esterase"/>
    <property type="match status" value="1"/>
</dbReference>
<dbReference type="EMBL" id="JALBWM010000036">
    <property type="protein sequence ID" value="MCO1334713.1"/>
    <property type="molecule type" value="Genomic_DNA"/>
</dbReference>
<keyword evidence="2 3" id="KW-0378">Hydrolase</keyword>
<protein>
    <submittedName>
        <fullName evidence="3">Alpha/beta hydrolase-fold protein</fullName>
    </submittedName>
</protein>
<dbReference type="Proteomes" id="UP001139028">
    <property type="component" value="Unassembled WGS sequence"/>
</dbReference>
<reference evidence="3" key="1">
    <citation type="journal article" date="2022" name="Arch. Microbiol.">
        <title>Microbulbifer okhotskensis sp. nov., isolated from a deep bottom sediment of the Okhotsk Sea.</title>
        <authorList>
            <person name="Romanenko L."/>
            <person name="Kurilenko V."/>
            <person name="Otstavnykh N."/>
            <person name="Velansky P."/>
            <person name="Isaeva M."/>
            <person name="Mikhailov V."/>
        </authorList>
    </citation>
    <scope>NUCLEOTIDE SEQUENCE</scope>
    <source>
        <strain evidence="3">OS29</strain>
    </source>
</reference>
<dbReference type="InterPro" id="IPR000801">
    <property type="entry name" value="Esterase-like"/>
</dbReference>
<organism evidence="3 4">
    <name type="scientific">Microbulbifer okhotskensis</name>
    <dbReference type="NCBI Taxonomy" id="2926617"/>
    <lineage>
        <taxon>Bacteria</taxon>
        <taxon>Pseudomonadati</taxon>
        <taxon>Pseudomonadota</taxon>
        <taxon>Gammaproteobacteria</taxon>
        <taxon>Cellvibrionales</taxon>
        <taxon>Microbulbiferaceae</taxon>
        <taxon>Microbulbifer</taxon>
    </lineage>
</organism>
<dbReference type="InterPro" id="IPR052558">
    <property type="entry name" value="Siderophore_Hydrolase_D"/>
</dbReference>
<dbReference type="RefSeq" id="WP_252466321.1">
    <property type="nucleotide sequence ID" value="NZ_JALBWM010000036.1"/>
</dbReference>
<sequence length="275" mass="31311">MIKFFVFFIFLSHVSDFVCAMDFERAPLVVGDSIKFSSKVLNEDRRLNIYLPESYQRSSKRNYPVIYLLDGAISEDFVHIAGVLQFGSFSWVNMVPESILVGVVNVDRKRDFTFPSTKSLDKKEFPSSGGSSKFIEFLGRELQPLIESNYRVNGESTLIGQSLGGLVATEILFKHSALFDNYIIISPSLWWSGELLMTDSAEECCDDKLIYIGVGREGEVMERLARTLFNKLDNEKNKTEVHFGYFKQLDHGDTLHLAVYDAFEKLFSAKSAREK</sequence>
<dbReference type="InterPro" id="IPR029058">
    <property type="entry name" value="AB_hydrolase_fold"/>
</dbReference>